<keyword evidence="1" id="KW-0812">Transmembrane</keyword>
<keyword evidence="1" id="KW-0472">Membrane</keyword>
<accession>A0A1A9VSE0</accession>
<keyword evidence="3" id="KW-1185">Reference proteome</keyword>
<evidence type="ECO:0000313" key="3">
    <source>
        <dbReference type="Proteomes" id="UP000078200"/>
    </source>
</evidence>
<dbReference type="Proteomes" id="UP000078200">
    <property type="component" value="Unassembled WGS sequence"/>
</dbReference>
<sequence>MACLMRTLKLVENLSKGNQLLIRQSTRTMAGWNKDYKPGAFPKTDEERAIAAKKYNLLPEEYKPYADNGLGYGDYPELPGGLGVEARDPYYPYDYPELKRNFGETIHADYDLYSEDRWSQPSQPRYANSTYWLSFLGVMAGCFIIYYWLEDYKMYRPVAAKQYPGEGRVHYTFERE</sequence>
<evidence type="ECO:0008006" key="4">
    <source>
        <dbReference type="Google" id="ProtNLM"/>
    </source>
</evidence>
<proteinExistence type="predicted"/>
<dbReference type="PANTHER" id="PTHR12840:SF1">
    <property type="entry name" value="NADH DEHYDROGENASE [UBIQUINONE] 1 BETA SUBCOMPLEX SUBUNIT 8, MITOCHONDRIAL"/>
    <property type="match status" value="1"/>
</dbReference>
<dbReference type="VEuPathDB" id="VectorBase:GAUT045965"/>
<dbReference type="Pfam" id="PF05821">
    <property type="entry name" value="NDUF_B8"/>
    <property type="match status" value="1"/>
</dbReference>
<dbReference type="STRING" id="7395.A0A1A9VSE0"/>
<feature type="transmembrane region" description="Helical" evidence="1">
    <location>
        <begin position="131"/>
        <end position="149"/>
    </location>
</feature>
<dbReference type="GO" id="GO:0005739">
    <property type="term" value="C:mitochondrion"/>
    <property type="evidence" value="ECO:0007669"/>
    <property type="project" value="InterPro"/>
</dbReference>
<evidence type="ECO:0000256" key="1">
    <source>
        <dbReference type="SAM" id="Phobius"/>
    </source>
</evidence>
<name>A0A1A9VSE0_GLOAU</name>
<protein>
    <recommendedName>
        <fullName evidence="4">NADH dehydrogenase [ubiquinone] 1 beta subcomplex subunit 8, mitochondrial</fullName>
    </recommendedName>
</protein>
<dbReference type="PANTHER" id="PTHR12840">
    <property type="entry name" value="NADH-UBIQUINONE OXIDOREDUCTASE ASHI SUBUNIT"/>
    <property type="match status" value="1"/>
</dbReference>
<evidence type="ECO:0000313" key="2">
    <source>
        <dbReference type="EnsemblMetazoa" id="GAUT045965-PA"/>
    </source>
</evidence>
<dbReference type="EnsemblMetazoa" id="GAUT045965-RA">
    <property type="protein sequence ID" value="GAUT045965-PA"/>
    <property type="gene ID" value="GAUT045965"/>
</dbReference>
<reference evidence="2" key="1">
    <citation type="submission" date="2020-05" db="UniProtKB">
        <authorList>
            <consortium name="EnsemblMetazoa"/>
        </authorList>
    </citation>
    <scope>IDENTIFICATION</scope>
    <source>
        <strain evidence="2">TTRI</strain>
    </source>
</reference>
<organism evidence="2 3">
    <name type="scientific">Glossina austeni</name>
    <name type="common">Savannah tsetse fly</name>
    <dbReference type="NCBI Taxonomy" id="7395"/>
    <lineage>
        <taxon>Eukaryota</taxon>
        <taxon>Metazoa</taxon>
        <taxon>Ecdysozoa</taxon>
        <taxon>Arthropoda</taxon>
        <taxon>Hexapoda</taxon>
        <taxon>Insecta</taxon>
        <taxon>Pterygota</taxon>
        <taxon>Neoptera</taxon>
        <taxon>Endopterygota</taxon>
        <taxon>Diptera</taxon>
        <taxon>Brachycera</taxon>
        <taxon>Muscomorpha</taxon>
        <taxon>Hippoboscoidea</taxon>
        <taxon>Glossinidae</taxon>
        <taxon>Glossina</taxon>
    </lineage>
</organism>
<dbReference type="AlphaFoldDB" id="A0A1A9VSE0"/>
<keyword evidence="1" id="KW-1133">Transmembrane helix</keyword>
<dbReference type="InterPro" id="IPR008699">
    <property type="entry name" value="NDUFB8"/>
</dbReference>